<evidence type="ECO:0000256" key="2">
    <source>
        <dbReference type="ARBA" id="ARBA00022737"/>
    </source>
</evidence>
<reference evidence="7" key="3">
    <citation type="submission" date="2025-09" db="UniProtKB">
        <authorList>
            <consortium name="Ensembl"/>
        </authorList>
    </citation>
    <scope>IDENTIFICATION</scope>
</reference>
<evidence type="ECO:0000256" key="5">
    <source>
        <dbReference type="SAM" id="MobiDB-lite"/>
    </source>
</evidence>
<dbReference type="CTD" id="55147"/>
<feature type="region of interest" description="Disordered" evidence="5">
    <location>
        <begin position="13"/>
        <end position="161"/>
    </location>
</feature>
<reference evidence="7" key="2">
    <citation type="submission" date="2025-08" db="UniProtKB">
        <authorList>
            <consortium name="Ensembl"/>
        </authorList>
    </citation>
    <scope>IDENTIFICATION</scope>
</reference>
<protein>
    <submittedName>
        <fullName evidence="7">RNA binding motif protein 23</fullName>
    </submittedName>
</protein>
<keyword evidence="8" id="KW-1185">Reference proteome</keyword>
<dbReference type="InterPro" id="IPR012677">
    <property type="entry name" value="Nucleotide-bd_a/b_plait_sf"/>
</dbReference>
<dbReference type="InterPro" id="IPR035979">
    <property type="entry name" value="RBD_domain_sf"/>
</dbReference>
<feature type="domain" description="RRM" evidence="6">
    <location>
        <begin position="264"/>
        <end position="342"/>
    </location>
</feature>
<dbReference type="FunFam" id="3.30.70.330:FF:000262">
    <property type="entry name" value="Probable rna-binding protein 23 isoform"/>
    <property type="match status" value="1"/>
</dbReference>
<dbReference type="SMART" id="SM00360">
    <property type="entry name" value="RRM"/>
    <property type="match status" value="2"/>
</dbReference>
<feature type="compositionally biased region" description="Basic and acidic residues" evidence="5">
    <location>
        <begin position="104"/>
        <end position="126"/>
    </location>
</feature>
<dbReference type="VEuPathDB" id="HostDB:ENSMFAG00000037595"/>
<dbReference type="Bgee" id="ENSMFAG00000037595">
    <property type="expression patterns" value="Expressed in pituitary gland and 13 other cell types or tissues"/>
</dbReference>
<evidence type="ECO:0000256" key="3">
    <source>
        <dbReference type="ARBA" id="ARBA00022884"/>
    </source>
</evidence>
<feature type="compositionally biased region" description="Basic and acidic residues" evidence="5">
    <location>
        <begin position="17"/>
        <end position="34"/>
    </location>
</feature>
<gene>
    <name evidence="7" type="primary">RBM23</name>
</gene>
<dbReference type="SUPFAM" id="SSF54928">
    <property type="entry name" value="RNA-binding domain, RBD"/>
    <property type="match status" value="2"/>
</dbReference>
<feature type="compositionally biased region" description="Low complexity" evidence="5">
    <location>
        <begin position="36"/>
        <end position="55"/>
    </location>
</feature>
<dbReference type="KEGG" id="mcf:102135594"/>
<keyword evidence="1" id="KW-0597">Phosphoprotein</keyword>
<feature type="domain" description="RRM" evidence="6">
    <location>
        <begin position="167"/>
        <end position="244"/>
    </location>
</feature>
<evidence type="ECO:0000256" key="4">
    <source>
        <dbReference type="PROSITE-ProRule" id="PRU00176"/>
    </source>
</evidence>
<evidence type="ECO:0000256" key="1">
    <source>
        <dbReference type="ARBA" id="ARBA00022553"/>
    </source>
</evidence>
<dbReference type="Gene3D" id="3.30.70.330">
    <property type="match status" value="2"/>
</dbReference>
<dbReference type="GO" id="GO:0003723">
    <property type="term" value="F:RNA binding"/>
    <property type="evidence" value="ECO:0007669"/>
    <property type="project" value="UniProtKB-UniRule"/>
</dbReference>
<dbReference type="Proteomes" id="UP000233100">
    <property type="component" value="Chromosome 7"/>
</dbReference>
<dbReference type="FunFam" id="3.30.70.330:FF:000269">
    <property type="entry name" value="Probable rna-binding protein 23 isoform"/>
    <property type="match status" value="1"/>
</dbReference>
<dbReference type="GeneTree" id="ENSGT00940000162546"/>
<keyword evidence="3 4" id="KW-0694">RNA-binding</keyword>
<dbReference type="OMA" id="WERRHSS"/>
<dbReference type="GO" id="GO:0005634">
    <property type="term" value="C:nucleus"/>
    <property type="evidence" value="ECO:0007669"/>
    <property type="project" value="InterPro"/>
</dbReference>
<feature type="compositionally biased region" description="Basic and acidic residues" evidence="5">
    <location>
        <begin position="145"/>
        <end position="161"/>
    </location>
</feature>
<evidence type="ECO:0000259" key="6">
    <source>
        <dbReference type="PROSITE" id="PS50102"/>
    </source>
</evidence>
<proteinExistence type="predicted"/>
<accession>A0A2K5U3F3</accession>
<dbReference type="CDD" id="cd12537">
    <property type="entry name" value="RRM1_RBM23"/>
    <property type="match status" value="1"/>
</dbReference>
<dbReference type="Pfam" id="PF00076">
    <property type="entry name" value="RRM_1"/>
    <property type="match status" value="2"/>
</dbReference>
<dbReference type="Ensembl" id="ENSMFAT00000025556.2">
    <property type="protein sequence ID" value="ENSMFAP00000006869.1"/>
    <property type="gene ID" value="ENSMFAG00000037595.2"/>
</dbReference>
<sequence>MASDDFDIVIEAMLEAPYKKEEDEQQRKEVKKDYPSNTTSSTSNSGNSGTSGSSTIGETSKKKRSRSHSKSRDRKRSRSRDRDRYRRRNSRSRSRDRQRRHRSRSWDRRHSSELRSRDRRHEDRVSYRSPPLAAGYRYGHSKSPHFREKSPVREPVDNLSPEERDARTVFCMQLAARIRPRDLEDFFSAVGKVRDVRIISDRNSRRSKGIAYVEFCEIQSVPLAIGLTGQRLLGVPIIVQASQAEKNRLAAMANNLQKGSGGPMRLYVGSLHFNITEDMLRGIFEPFGKIDNIVLMKDSDTGRSKGYGFITFSDSECARRALEQLNGFELAGRPMRVGHVTERLDGGTDITFPDGDQELDPGSAGGRLQLMAKLAEGSGIQLPTTAAAAAAAAAAAHAAALQLNGAVPLGALNPAALTALSPALNLASQCFQLSSLFTPQTM</sequence>
<dbReference type="STRING" id="9541.ENSMFAP00000006869"/>
<dbReference type="PANTHER" id="PTHR48036">
    <property type="entry name" value="SPLICING FACTOR (PAD-1), PUTATIVE (AFU_ORTHOLOGUE AFUA_1G15810)-RELATED"/>
    <property type="match status" value="1"/>
</dbReference>
<organism evidence="7 8">
    <name type="scientific">Macaca fascicularis</name>
    <name type="common">Crab-eating macaque</name>
    <name type="synonym">Cynomolgus monkey</name>
    <dbReference type="NCBI Taxonomy" id="9541"/>
    <lineage>
        <taxon>Eukaryota</taxon>
        <taxon>Metazoa</taxon>
        <taxon>Chordata</taxon>
        <taxon>Craniata</taxon>
        <taxon>Vertebrata</taxon>
        <taxon>Euteleostomi</taxon>
        <taxon>Mammalia</taxon>
        <taxon>Eutheria</taxon>
        <taxon>Euarchontoglires</taxon>
        <taxon>Primates</taxon>
        <taxon>Haplorrhini</taxon>
        <taxon>Catarrhini</taxon>
        <taxon>Cercopithecidae</taxon>
        <taxon>Cercopithecinae</taxon>
        <taxon>Macaca</taxon>
    </lineage>
</organism>
<dbReference type="Pfam" id="PF15519">
    <property type="entry name" value="RBM39linker"/>
    <property type="match status" value="1"/>
</dbReference>
<feature type="compositionally biased region" description="Basic residues" evidence="5">
    <location>
        <begin position="61"/>
        <end position="103"/>
    </location>
</feature>
<keyword evidence="2" id="KW-0677">Repeat</keyword>
<dbReference type="NCBIfam" id="TIGR01622">
    <property type="entry name" value="SF-CC1"/>
    <property type="match status" value="1"/>
</dbReference>
<dbReference type="CDD" id="cd12284">
    <property type="entry name" value="RRM2_RBM23_RBM39"/>
    <property type="match status" value="1"/>
</dbReference>
<dbReference type="InterPro" id="IPR029123">
    <property type="entry name" value="RBM39_linker"/>
</dbReference>
<dbReference type="PROSITE" id="PS50102">
    <property type="entry name" value="RRM"/>
    <property type="match status" value="2"/>
</dbReference>
<evidence type="ECO:0000313" key="7">
    <source>
        <dbReference type="Ensembl" id="ENSMFAP00000006869.1"/>
    </source>
</evidence>
<name>A0A2K5U3F3_MACFA</name>
<dbReference type="GO" id="GO:0006397">
    <property type="term" value="P:mRNA processing"/>
    <property type="evidence" value="ECO:0007669"/>
    <property type="project" value="InterPro"/>
</dbReference>
<dbReference type="AlphaFoldDB" id="A0A2K5U3F3"/>
<dbReference type="GeneID" id="102135594"/>
<reference evidence="7 8" key="1">
    <citation type="submission" date="2013-03" db="EMBL/GenBank/DDBJ databases">
        <authorList>
            <person name="Warren W."/>
            <person name="Wilson R.K."/>
        </authorList>
    </citation>
    <scope>NUCLEOTIDE SEQUENCE</scope>
</reference>
<dbReference type="InterPro" id="IPR000504">
    <property type="entry name" value="RRM_dom"/>
</dbReference>
<dbReference type="InterPro" id="IPR006509">
    <property type="entry name" value="RBM39_SF"/>
</dbReference>
<evidence type="ECO:0000313" key="8">
    <source>
        <dbReference type="Proteomes" id="UP000233100"/>
    </source>
</evidence>